<proteinExistence type="predicted"/>
<name>A0ABV4ANX7_9GAMM</name>
<gene>
    <name evidence="1" type="ORF">AB7878_06725</name>
</gene>
<evidence type="ECO:0000313" key="2">
    <source>
        <dbReference type="Proteomes" id="UP001562159"/>
    </source>
</evidence>
<reference evidence="1 2" key="1">
    <citation type="submission" date="2024-07" db="EMBL/GenBank/DDBJ databases">
        <title>Molecular mechanisms and environmental adaptations of flagellar loss and biofilm growth of Rhodanobacter under environmental stress.</title>
        <authorList>
            <person name="Chen M."/>
        </authorList>
    </citation>
    <scope>NUCLEOTIDE SEQUENCE [LARGE SCALE GENOMIC DNA]</scope>
    <source>
        <strain evidence="1 2">RS22</strain>
    </source>
</reference>
<evidence type="ECO:0008006" key="3">
    <source>
        <dbReference type="Google" id="ProtNLM"/>
    </source>
</evidence>
<protein>
    <recommendedName>
        <fullName evidence="3">Chemotaxis methyl-accepting receptor HlyB-like 4HB MCP domain-containing protein</fullName>
    </recommendedName>
</protein>
<keyword evidence="2" id="KW-1185">Reference proteome</keyword>
<sequence>MHIEPPNTRLESFRDFAKHYLMIVLSILTALGLEAWIEHTHHVHAAAMASAQIEAELGANLADIRKMHEADVQRLKVLTQLDDYLIQAVKDGTDAAAVRQHVNEQTKGHFFLGLYLPEMRHEAWDVAVANQSAGWIDANRLRHYATIFADQSEFERRISFNTSVNLLGSRMNDVDAGLRAGTIQPLEMMNAVNSMDSSIGDTVVALNSLERAFKLEMPDLVAASPAAPRH</sequence>
<dbReference type="EMBL" id="JBGBPY010000001">
    <property type="protein sequence ID" value="MEY2182107.1"/>
    <property type="molecule type" value="Genomic_DNA"/>
</dbReference>
<accession>A0ABV4ANX7</accession>
<organism evidence="1 2">
    <name type="scientific">Rhodanobacter humi</name>
    <dbReference type="NCBI Taxonomy" id="1888173"/>
    <lineage>
        <taxon>Bacteria</taxon>
        <taxon>Pseudomonadati</taxon>
        <taxon>Pseudomonadota</taxon>
        <taxon>Gammaproteobacteria</taxon>
        <taxon>Lysobacterales</taxon>
        <taxon>Rhodanobacteraceae</taxon>
        <taxon>Rhodanobacter</taxon>
    </lineage>
</organism>
<dbReference type="Proteomes" id="UP001562159">
    <property type="component" value="Unassembled WGS sequence"/>
</dbReference>
<evidence type="ECO:0000313" key="1">
    <source>
        <dbReference type="EMBL" id="MEY2182107.1"/>
    </source>
</evidence>
<comment type="caution">
    <text evidence="1">The sequence shown here is derived from an EMBL/GenBank/DDBJ whole genome shotgun (WGS) entry which is preliminary data.</text>
</comment>